<keyword evidence="2" id="KW-1185">Reference proteome</keyword>
<evidence type="ECO:0000313" key="2">
    <source>
        <dbReference type="Proteomes" id="UP000054166"/>
    </source>
</evidence>
<organism evidence="1 2">
    <name type="scientific">Piloderma croceum (strain F 1598)</name>
    <dbReference type="NCBI Taxonomy" id="765440"/>
    <lineage>
        <taxon>Eukaryota</taxon>
        <taxon>Fungi</taxon>
        <taxon>Dikarya</taxon>
        <taxon>Basidiomycota</taxon>
        <taxon>Agaricomycotina</taxon>
        <taxon>Agaricomycetes</taxon>
        <taxon>Agaricomycetidae</taxon>
        <taxon>Atheliales</taxon>
        <taxon>Atheliaceae</taxon>
        <taxon>Piloderma</taxon>
    </lineage>
</organism>
<reference evidence="1 2" key="1">
    <citation type="submission" date="2014-04" db="EMBL/GenBank/DDBJ databases">
        <authorList>
            <consortium name="DOE Joint Genome Institute"/>
            <person name="Kuo A."/>
            <person name="Tarkka M."/>
            <person name="Buscot F."/>
            <person name="Kohler A."/>
            <person name="Nagy L.G."/>
            <person name="Floudas D."/>
            <person name="Copeland A."/>
            <person name="Barry K.W."/>
            <person name="Cichocki N."/>
            <person name="Veneault-Fourrey C."/>
            <person name="LaButti K."/>
            <person name="Lindquist E.A."/>
            <person name="Lipzen A."/>
            <person name="Lundell T."/>
            <person name="Morin E."/>
            <person name="Murat C."/>
            <person name="Sun H."/>
            <person name="Tunlid A."/>
            <person name="Henrissat B."/>
            <person name="Grigoriev I.V."/>
            <person name="Hibbett D.S."/>
            <person name="Martin F."/>
            <person name="Nordberg H.P."/>
            <person name="Cantor M.N."/>
            <person name="Hua S.X."/>
        </authorList>
    </citation>
    <scope>NUCLEOTIDE SEQUENCE [LARGE SCALE GENOMIC DNA]</scope>
    <source>
        <strain evidence="1 2">F 1598</strain>
    </source>
</reference>
<name>A0A0C3F7F9_PILCF</name>
<proteinExistence type="predicted"/>
<protein>
    <submittedName>
        <fullName evidence="1">Uncharacterized protein</fullName>
    </submittedName>
</protein>
<sequence length="69" mass="7630">MARFSVLVNNTWYTGDKVEGTSVSLVNQGPPETFAIDLKFANQAQEQFHVTAKEFKQVDDSKPLTNSPG</sequence>
<dbReference type="AlphaFoldDB" id="A0A0C3F7F9"/>
<dbReference type="HOGENOM" id="CLU_2776828_0_0_1"/>
<accession>A0A0C3F7F9</accession>
<gene>
    <name evidence="1" type="ORF">PILCRDRAFT_664484</name>
</gene>
<dbReference type="InParanoid" id="A0A0C3F7F9"/>
<reference evidence="2" key="2">
    <citation type="submission" date="2015-01" db="EMBL/GenBank/DDBJ databases">
        <title>Evolutionary Origins and Diversification of the Mycorrhizal Mutualists.</title>
        <authorList>
            <consortium name="DOE Joint Genome Institute"/>
            <consortium name="Mycorrhizal Genomics Consortium"/>
            <person name="Kohler A."/>
            <person name="Kuo A."/>
            <person name="Nagy L.G."/>
            <person name="Floudas D."/>
            <person name="Copeland A."/>
            <person name="Barry K.W."/>
            <person name="Cichocki N."/>
            <person name="Veneault-Fourrey C."/>
            <person name="LaButti K."/>
            <person name="Lindquist E.A."/>
            <person name="Lipzen A."/>
            <person name="Lundell T."/>
            <person name="Morin E."/>
            <person name="Murat C."/>
            <person name="Riley R."/>
            <person name="Ohm R."/>
            <person name="Sun H."/>
            <person name="Tunlid A."/>
            <person name="Henrissat B."/>
            <person name="Grigoriev I.V."/>
            <person name="Hibbett D.S."/>
            <person name="Martin F."/>
        </authorList>
    </citation>
    <scope>NUCLEOTIDE SEQUENCE [LARGE SCALE GENOMIC DNA]</scope>
    <source>
        <strain evidence="2">F 1598</strain>
    </source>
</reference>
<evidence type="ECO:0000313" key="1">
    <source>
        <dbReference type="EMBL" id="KIM75781.1"/>
    </source>
</evidence>
<dbReference type="Proteomes" id="UP000054166">
    <property type="component" value="Unassembled WGS sequence"/>
</dbReference>
<dbReference type="EMBL" id="KN833042">
    <property type="protein sequence ID" value="KIM75781.1"/>
    <property type="molecule type" value="Genomic_DNA"/>
</dbReference>